<dbReference type="InterPro" id="IPR000160">
    <property type="entry name" value="GGDEF_dom"/>
</dbReference>
<dbReference type="Gene3D" id="3.20.20.450">
    <property type="entry name" value="EAL domain"/>
    <property type="match status" value="1"/>
</dbReference>
<proteinExistence type="predicted"/>
<dbReference type="SUPFAM" id="SSF141868">
    <property type="entry name" value="EAL domain-like"/>
    <property type="match status" value="1"/>
</dbReference>
<dbReference type="InterPro" id="IPR000014">
    <property type="entry name" value="PAS"/>
</dbReference>
<feature type="transmembrane region" description="Helical" evidence="1">
    <location>
        <begin position="12"/>
        <end position="33"/>
    </location>
</feature>
<dbReference type="Gene3D" id="3.30.450.20">
    <property type="entry name" value="PAS domain"/>
    <property type="match status" value="1"/>
</dbReference>
<keyword evidence="1" id="KW-0812">Transmembrane</keyword>
<dbReference type="PROSITE" id="PS50112">
    <property type="entry name" value="PAS"/>
    <property type="match status" value="1"/>
</dbReference>
<dbReference type="InterPro" id="IPR001633">
    <property type="entry name" value="EAL_dom"/>
</dbReference>
<dbReference type="NCBIfam" id="TIGR00254">
    <property type="entry name" value="GGDEF"/>
    <property type="match status" value="1"/>
</dbReference>
<evidence type="ECO:0000259" key="5">
    <source>
        <dbReference type="PROSITE" id="PS50887"/>
    </source>
</evidence>
<evidence type="ECO:0000313" key="6">
    <source>
        <dbReference type="EMBL" id="TNJ66829.1"/>
    </source>
</evidence>
<dbReference type="Pfam" id="PF00990">
    <property type="entry name" value="GGDEF"/>
    <property type="match status" value="1"/>
</dbReference>
<dbReference type="InterPro" id="IPR035965">
    <property type="entry name" value="PAS-like_dom_sf"/>
</dbReference>
<feature type="domain" description="EAL" evidence="4">
    <location>
        <begin position="346"/>
        <end position="600"/>
    </location>
</feature>
<dbReference type="PROSITE" id="PS50113">
    <property type="entry name" value="PAC"/>
    <property type="match status" value="1"/>
</dbReference>
<protein>
    <submittedName>
        <fullName evidence="6">EAL domain-containing protein</fullName>
    </submittedName>
</protein>
<dbReference type="SMART" id="SM00091">
    <property type="entry name" value="PAS"/>
    <property type="match status" value="1"/>
</dbReference>
<comment type="caution">
    <text evidence="6">The sequence shown here is derived from an EMBL/GenBank/DDBJ whole genome shotgun (WGS) entry which is preliminary data.</text>
</comment>
<dbReference type="CDD" id="cd00130">
    <property type="entry name" value="PAS"/>
    <property type="match status" value="1"/>
</dbReference>
<dbReference type="EMBL" id="VDCQ01000008">
    <property type="protein sequence ID" value="TNJ66829.1"/>
    <property type="molecule type" value="Genomic_DNA"/>
</dbReference>
<dbReference type="PANTHER" id="PTHR44757">
    <property type="entry name" value="DIGUANYLATE CYCLASE DGCP"/>
    <property type="match status" value="1"/>
</dbReference>
<dbReference type="CDD" id="cd01948">
    <property type="entry name" value="EAL"/>
    <property type="match status" value="1"/>
</dbReference>
<dbReference type="NCBIfam" id="TIGR00229">
    <property type="entry name" value="sensory_box"/>
    <property type="match status" value="1"/>
</dbReference>
<dbReference type="InterPro" id="IPR013656">
    <property type="entry name" value="PAS_4"/>
</dbReference>
<dbReference type="AlphaFoldDB" id="A0A5C4TEI6"/>
<dbReference type="Proteomes" id="UP000307943">
    <property type="component" value="Unassembled WGS sequence"/>
</dbReference>
<gene>
    <name evidence="6" type="ORF">FE784_08095</name>
</gene>
<reference evidence="6 7" key="1">
    <citation type="submission" date="2019-05" db="EMBL/GenBank/DDBJ databases">
        <title>We sequenced the genome of Paenibacillus hemerocallicola KCTC 33185 for further insight into its adaptation and study the phylogeny of Paenibacillus.</title>
        <authorList>
            <person name="Narsing Rao M.P."/>
        </authorList>
    </citation>
    <scope>NUCLEOTIDE SEQUENCE [LARGE SCALE GENOMIC DNA]</scope>
    <source>
        <strain evidence="6 7">KCTC 33185</strain>
    </source>
</reference>
<dbReference type="Pfam" id="PF00563">
    <property type="entry name" value="EAL"/>
    <property type="match status" value="1"/>
</dbReference>
<dbReference type="RefSeq" id="WP_139601634.1">
    <property type="nucleotide sequence ID" value="NZ_VDCQ01000008.1"/>
</dbReference>
<dbReference type="SMART" id="SM00052">
    <property type="entry name" value="EAL"/>
    <property type="match status" value="1"/>
</dbReference>
<dbReference type="OrthoDB" id="9759607at2"/>
<keyword evidence="7" id="KW-1185">Reference proteome</keyword>
<dbReference type="SUPFAM" id="SSF55785">
    <property type="entry name" value="PYP-like sensor domain (PAS domain)"/>
    <property type="match status" value="1"/>
</dbReference>
<feature type="domain" description="GGDEF" evidence="5">
    <location>
        <begin position="202"/>
        <end position="337"/>
    </location>
</feature>
<dbReference type="InterPro" id="IPR035919">
    <property type="entry name" value="EAL_sf"/>
</dbReference>
<evidence type="ECO:0000313" key="7">
    <source>
        <dbReference type="Proteomes" id="UP000307943"/>
    </source>
</evidence>
<dbReference type="InterPro" id="IPR029787">
    <property type="entry name" value="Nucleotide_cyclase"/>
</dbReference>
<keyword evidence="1" id="KW-0472">Membrane</keyword>
<dbReference type="Pfam" id="PF08448">
    <property type="entry name" value="PAS_4"/>
    <property type="match status" value="1"/>
</dbReference>
<evidence type="ECO:0000259" key="2">
    <source>
        <dbReference type="PROSITE" id="PS50112"/>
    </source>
</evidence>
<dbReference type="SUPFAM" id="SSF55073">
    <property type="entry name" value="Nucleotide cyclase"/>
    <property type="match status" value="1"/>
</dbReference>
<feature type="domain" description="PAS" evidence="2">
    <location>
        <begin position="48"/>
        <end position="95"/>
    </location>
</feature>
<accession>A0A5C4TEI6</accession>
<dbReference type="InterPro" id="IPR000700">
    <property type="entry name" value="PAS-assoc_C"/>
</dbReference>
<dbReference type="CDD" id="cd01949">
    <property type="entry name" value="GGDEF"/>
    <property type="match status" value="1"/>
</dbReference>
<dbReference type="Gene3D" id="3.30.70.270">
    <property type="match status" value="1"/>
</dbReference>
<dbReference type="FunFam" id="3.20.20.450:FF:000001">
    <property type="entry name" value="Cyclic di-GMP phosphodiesterase yahA"/>
    <property type="match status" value="1"/>
</dbReference>
<feature type="domain" description="PAC" evidence="3">
    <location>
        <begin position="119"/>
        <end position="170"/>
    </location>
</feature>
<organism evidence="6 7">
    <name type="scientific">Paenibacillus hemerocallicola</name>
    <dbReference type="NCBI Taxonomy" id="1172614"/>
    <lineage>
        <taxon>Bacteria</taxon>
        <taxon>Bacillati</taxon>
        <taxon>Bacillota</taxon>
        <taxon>Bacilli</taxon>
        <taxon>Bacillales</taxon>
        <taxon>Paenibacillaceae</taxon>
        <taxon>Paenibacillus</taxon>
    </lineage>
</organism>
<dbReference type="PANTHER" id="PTHR44757:SF2">
    <property type="entry name" value="BIOFILM ARCHITECTURE MAINTENANCE PROTEIN MBAA"/>
    <property type="match status" value="1"/>
</dbReference>
<dbReference type="PROSITE" id="PS50883">
    <property type="entry name" value="EAL"/>
    <property type="match status" value="1"/>
</dbReference>
<dbReference type="InterPro" id="IPR043128">
    <property type="entry name" value="Rev_trsase/Diguanyl_cyclase"/>
</dbReference>
<evidence type="ECO:0000256" key="1">
    <source>
        <dbReference type="SAM" id="Phobius"/>
    </source>
</evidence>
<dbReference type="PROSITE" id="PS50887">
    <property type="entry name" value="GGDEF"/>
    <property type="match status" value="1"/>
</dbReference>
<sequence>MEQLQSQYMIGLLALSCAVAILGVLGCILAVAISDKRLATKSAQRTESEQHFQSLFDNNSDAVFSLDASGNVIGANPAVALLTGRPSAAFLNRTLAEAAQLDKGQAQSLLGRTLKGYPQRFEVVFERSEGRKAELSFHLVPISASKRVIGAYCLARDMTESKQAERRMHHLAYYDELTELPNRRSFMDALETGLTAPKDEAGILALFCLNLDRFKSFSHLVGHSVGDKLLLSFAGSFREAVQGLGGGDTLVSRLGGDEFACLIRLRDEGEAQAAAKRLIRLDRPFVIDEREFHLSASLGYALYPLHGEEAESLLKKAQTALDHAKKRGGNHEQVYDAAMEAAIHRKLEIENGLRKAIERGELTVHYQPQVELNSGDLIGAEALVRWAHPEEGLIPPGVFIPIAEETGLIKPIGEWVLREACRQAKAWQDAGFPRITVSVNLSNRQFEEQHLPETVGAVLTEYGLEPGCLELEITESMAMDVMRTIPALTNLKGLGIQISIDDFGTGYSSLSYLKRFPIDKIKIDKSFVSDLADPDENDTAIVSAIVAVAHHLKLKVIAEGVETADQLEYLRKQKCDQLQGYYFSPPVPAVDFERLMHRFFSRSATV</sequence>
<evidence type="ECO:0000259" key="4">
    <source>
        <dbReference type="PROSITE" id="PS50883"/>
    </source>
</evidence>
<evidence type="ECO:0000259" key="3">
    <source>
        <dbReference type="PROSITE" id="PS50113"/>
    </source>
</evidence>
<dbReference type="InterPro" id="IPR052155">
    <property type="entry name" value="Biofilm_reg_signaling"/>
</dbReference>
<keyword evidence="1" id="KW-1133">Transmembrane helix</keyword>
<dbReference type="SMART" id="SM00267">
    <property type="entry name" value="GGDEF"/>
    <property type="match status" value="1"/>
</dbReference>
<name>A0A5C4TEI6_9BACL</name>